<dbReference type="PANTHER" id="PTHR47649">
    <property type="entry name" value="RIBONUCLEASE D"/>
    <property type="match status" value="1"/>
</dbReference>
<evidence type="ECO:0000313" key="3">
    <source>
        <dbReference type="Proteomes" id="UP000676409"/>
    </source>
</evidence>
<dbReference type="CDD" id="cd06142">
    <property type="entry name" value="RNaseD_exo"/>
    <property type="match status" value="1"/>
</dbReference>
<dbReference type="Gene3D" id="3.30.420.10">
    <property type="entry name" value="Ribonuclease H-like superfamily/Ribonuclease H"/>
    <property type="match status" value="1"/>
</dbReference>
<dbReference type="GO" id="GO:0006139">
    <property type="term" value="P:nucleobase-containing compound metabolic process"/>
    <property type="evidence" value="ECO:0007669"/>
    <property type="project" value="InterPro"/>
</dbReference>
<dbReference type="InterPro" id="IPR051086">
    <property type="entry name" value="RNase_D-like"/>
</dbReference>
<keyword evidence="3" id="KW-1185">Reference proteome</keyword>
<dbReference type="Proteomes" id="UP000676409">
    <property type="component" value="Chromosome"/>
</dbReference>
<reference evidence="2" key="1">
    <citation type="submission" date="2021-04" db="EMBL/GenBank/DDBJ databases">
        <title>The complete genome sequence of Caulobacter sp. S6.</title>
        <authorList>
            <person name="Tang Y."/>
            <person name="Ouyang W."/>
            <person name="Liu Q."/>
            <person name="Huang B."/>
            <person name="Guo Z."/>
            <person name="Lei P."/>
        </authorList>
    </citation>
    <scope>NUCLEOTIDE SEQUENCE</scope>
    <source>
        <strain evidence="2">S6</strain>
    </source>
</reference>
<proteinExistence type="predicted"/>
<dbReference type="Pfam" id="PF01612">
    <property type="entry name" value="DNA_pol_A_exo1"/>
    <property type="match status" value="1"/>
</dbReference>
<dbReference type="PANTHER" id="PTHR47649:SF1">
    <property type="entry name" value="RIBONUCLEASE D"/>
    <property type="match status" value="1"/>
</dbReference>
<protein>
    <submittedName>
        <fullName evidence="2">Ribonuclease D</fullName>
    </submittedName>
</protein>
<dbReference type="AlphaFoldDB" id="A0A975FWH6"/>
<dbReference type="KEGG" id="caul:KCG34_14170"/>
<sequence>MTVHLHEGDLPDSVDFGASVAVDSETMGLRLGRDPLCVVQLSAGDGDAHVVQLRRPDYDAPNLKRVLTDPGVLKIFHFGRFDIAMFALHLGVTTTPVYCTKIASKLARTYTDRHGLKDVTRELLSVDMSKAQQSSDWGSAKLSPEQLAYAASDVLNLHALKARLDAMLVREGRMELAQACFEFLPWRAKLDLAGWEDADLFAHS</sequence>
<gene>
    <name evidence="2" type="ORF">KCG34_14170</name>
</gene>
<dbReference type="RefSeq" id="WP_211936296.1">
    <property type="nucleotide sequence ID" value="NZ_CP073078.1"/>
</dbReference>
<dbReference type="InterPro" id="IPR002562">
    <property type="entry name" value="3'-5'_exonuclease_dom"/>
</dbReference>
<organism evidence="2 3">
    <name type="scientific">Phenylobacterium montanum</name>
    <dbReference type="NCBI Taxonomy" id="2823693"/>
    <lineage>
        <taxon>Bacteria</taxon>
        <taxon>Pseudomonadati</taxon>
        <taxon>Pseudomonadota</taxon>
        <taxon>Alphaproteobacteria</taxon>
        <taxon>Caulobacterales</taxon>
        <taxon>Caulobacteraceae</taxon>
        <taxon>Phenylobacterium</taxon>
    </lineage>
</organism>
<dbReference type="SMART" id="SM00474">
    <property type="entry name" value="35EXOc"/>
    <property type="match status" value="1"/>
</dbReference>
<dbReference type="EMBL" id="CP073078">
    <property type="protein sequence ID" value="QUD86244.1"/>
    <property type="molecule type" value="Genomic_DNA"/>
</dbReference>
<accession>A0A975FWH6</accession>
<dbReference type="GO" id="GO:0008408">
    <property type="term" value="F:3'-5' exonuclease activity"/>
    <property type="evidence" value="ECO:0007669"/>
    <property type="project" value="InterPro"/>
</dbReference>
<evidence type="ECO:0000313" key="2">
    <source>
        <dbReference type="EMBL" id="QUD86244.1"/>
    </source>
</evidence>
<feature type="domain" description="3'-5' exonuclease" evidence="1">
    <location>
        <begin position="1"/>
        <end position="169"/>
    </location>
</feature>
<name>A0A975FWH6_9CAUL</name>
<dbReference type="GO" id="GO:0003676">
    <property type="term" value="F:nucleic acid binding"/>
    <property type="evidence" value="ECO:0007669"/>
    <property type="project" value="InterPro"/>
</dbReference>
<evidence type="ECO:0000259" key="1">
    <source>
        <dbReference type="SMART" id="SM00474"/>
    </source>
</evidence>
<dbReference type="InterPro" id="IPR012337">
    <property type="entry name" value="RNaseH-like_sf"/>
</dbReference>
<dbReference type="InterPro" id="IPR036397">
    <property type="entry name" value="RNaseH_sf"/>
</dbReference>
<dbReference type="SUPFAM" id="SSF53098">
    <property type="entry name" value="Ribonuclease H-like"/>
    <property type="match status" value="1"/>
</dbReference>